<evidence type="ECO:0000313" key="2">
    <source>
        <dbReference type="Proteomes" id="UP000829685"/>
    </source>
</evidence>
<organism evidence="1 2">
    <name type="scientific">Neoarthrinium moseri</name>
    <dbReference type="NCBI Taxonomy" id="1658444"/>
    <lineage>
        <taxon>Eukaryota</taxon>
        <taxon>Fungi</taxon>
        <taxon>Dikarya</taxon>
        <taxon>Ascomycota</taxon>
        <taxon>Pezizomycotina</taxon>
        <taxon>Sordariomycetes</taxon>
        <taxon>Xylariomycetidae</taxon>
        <taxon>Amphisphaeriales</taxon>
        <taxon>Apiosporaceae</taxon>
        <taxon>Neoarthrinium</taxon>
    </lineage>
</organism>
<evidence type="ECO:0000313" key="1">
    <source>
        <dbReference type="EMBL" id="KAI1875259.1"/>
    </source>
</evidence>
<dbReference type="Proteomes" id="UP000829685">
    <property type="component" value="Unassembled WGS sequence"/>
</dbReference>
<evidence type="ECO:0008006" key="3">
    <source>
        <dbReference type="Google" id="ProtNLM"/>
    </source>
</evidence>
<accession>A0A9P9WQS9</accession>
<proteinExistence type="predicted"/>
<dbReference type="AlphaFoldDB" id="A0A9P9WQS9"/>
<keyword evidence="2" id="KW-1185">Reference proteome</keyword>
<protein>
    <recommendedName>
        <fullName evidence="3">SprT-like domain-containing protein</fullName>
    </recommendedName>
</protein>
<sequence length="397" mass="45929">MCAYNGPRNDSTRPMDPSLKPPEHVFEAEFLLYILLRTFHSKYRDCLSPDQLCAQHTLLKLRSGQRNLVLEHLMSRYATALDVLFFSGFLFRPTRRRVCCGYKPPVNCPISKILIMEEQPKLKRDQVFTELEGEWIDIEVPRTASPGVHMRSSHKTRAVKARGKRHVSCSRGIDLGRYNAETREIIIFKKCEGQHLTYDEMLLTLVHEMVHAFLDSFADYDSRTYKKAIMANEWHGTVFRQLNGAIMREIGLLLPNLDVSSLGVMPHEIIMKEWWSGYPRVKKRFIDAEKRWQRYTSRDAKPTKPPKANGKKRSVAMVNPFEPLPLMSHELALVTPSSAYARLSDSGKNMRCHAKRNDLSVSRTIETRRLRIMIQIRELASHKSTEEGVRERGLVHL</sequence>
<gene>
    <name evidence="1" type="ORF">JX265_004317</name>
</gene>
<name>A0A9P9WQS9_9PEZI</name>
<comment type="caution">
    <text evidence="1">The sequence shown here is derived from an EMBL/GenBank/DDBJ whole genome shotgun (WGS) entry which is preliminary data.</text>
</comment>
<dbReference type="EMBL" id="JAFIMR010000008">
    <property type="protein sequence ID" value="KAI1875259.1"/>
    <property type="molecule type" value="Genomic_DNA"/>
</dbReference>
<reference evidence="1" key="1">
    <citation type="submission" date="2021-03" db="EMBL/GenBank/DDBJ databases">
        <title>Revisited historic fungal species revealed as producer of novel bioactive compounds through whole genome sequencing and comparative genomics.</title>
        <authorList>
            <person name="Vignolle G.A."/>
            <person name="Hochenegger N."/>
            <person name="Mach R.L."/>
            <person name="Mach-Aigner A.R."/>
            <person name="Javad Rahimi M."/>
            <person name="Salim K.A."/>
            <person name="Chan C.M."/>
            <person name="Lim L.B.L."/>
            <person name="Cai F."/>
            <person name="Druzhinina I.S."/>
            <person name="U'Ren J.M."/>
            <person name="Derntl C."/>
        </authorList>
    </citation>
    <scope>NUCLEOTIDE SEQUENCE</scope>
    <source>
        <strain evidence="1">TUCIM 5799</strain>
    </source>
</reference>